<evidence type="ECO:0000256" key="3">
    <source>
        <dbReference type="ARBA" id="ARBA00022553"/>
    </source>
</evidence>
<dbReference type="PANTHER" id="PTHR45339">
    <property type="entry name" value="HYBRID SIGNAL TRANSDUCTION HISTIDINE KINASE J"/>
    <property type="match status" value="1"/>
</dbReference>
<evidence type="ECO:0000256" key="11">
    <source>
        <dbReference type="PROSITE-ProRule" id="PRU00169"/>
    </source>
</evidence>
<evidence type="ECO:0000256" key="6">
    <source>
        <dbReference type="ARBA" id="ARBA00022777"/>
    </source>
</evidence>
<dbReference type="Pfam" id="PF02518">
    <property type="entry name" value="HATPase_c"/>
    <property type="match status" value="1"/>
</dbReference>
<sequence length="700" mass="77869">MKEDKKGKILIVDDTPVNIEVLGEALSPQYDIRVATCGRDALYLVATELPDLVLLDIMMPEMDGYEVCRRIKNDSGTSGIPVIFITAKAHKEDEQKGLSVGAIDYITKPFNLDIVKARIKNHLELKWTKDALIEASKAKSDFLATMSHEIRTPMNAIIGMTELALNTKLDMEQRKFLTIIRDSSNALLALINDILDISKIEAGKIELEDETFNIRETVEAVISTLTVNAHKKKLEILSHILPKTPVWVVGDRMRLRQILVNLAGNAIKFTKSGYVLIKAYTQEPDGDFLWYHFLIKDTGVGIPEDQIKRLFKAYSQLDNKMTQKYEGTGLGLTISRHLTTLMGGKIWVESEPGCGSEFHFTVPLKKGISLIDQKESVDQQANRVLIFDTLEPSGAMLSDLLAEANCSVKLVTNISDARKALHEAAEQSNIYDFFLIDHESTGITAKSIQFVFKDLVESSAAVVAFLHSSTLLLDKDEESGHISPRFIPKPLTLKEIKCFIETAGNKEECIKKSNVDCEVEGQVDCEVEGQLDDGKVKSRHDMPSLNVLLVDDTDFNLFLANKLLEMRGHNVFEARDGSEALEALSTRDFDVVLMDISMPVMDGITATRLLRACENGDLYDIDEKSVSLSLLQSIEKFRKGKKPIPVIAMTAHAEPEQERACLNAGMNFVVTKPFKPQTFFDVLYTVLSNSSGTALNSSSS</sequence>
<dbReference type="GO" id="GO:0005524">
    <property type="term" value="F:ATP binding"/>
    <property type="evidence" value="ECO:0007669"/>
    <property type="project" value="UniProtKB-KW"/>
</dbReference>
<feature type="modified residue" description="4-aspartylphosphate" evidence="11">
    <location>
        <position position="595"/>
    </location>
</feature>
<dbReference type="Gene3D" id="3.40.50.2300">
    <property type="match status" value="2"/>
</dbReference>
<gene>
    <name evidence="14" type="ORF">MTBBW1_60052</name>
</gene>
<dbReference type="InterPro" id="IPR003661">
    <property type="entry name" value="HisK_dim/P_dom"/>
</dbReference>
<evidence type="ECO:0000259" key="12">
    <source>
        <dbReference type="PROSITE" id="PS50109"/>
    </source>
</evidence>
<dbReference type="OrthoDB" id="5378360at2"/>
<dbReference type="Gene3D" id="3.30.565.10">
    <property type="entry name" value="Histidine kinase-like ATPase, C-terminal domain"/>
    <property type="match status" value="1"/>
</dbReference>
<dbReference type="InterPro" id="IPR036097">
    <property type="entry name" value="HisK_dim/P_sf"/>
</dbReference>
<dbReference type="Pfam" id="PF00072">
    <property type="entry name" value="Response_reg"/>
    <property type="match status" value="2"/>
</dbReference>
<name>A0A1W1HIE0_9BACT</name>
<dbReference type="InterPro" id="IPR003594">
    <property type="entry name" value="HATPase_dom"/>
</dbReference>
<dbReference type="InterPro" id="IPR004358">
    <property type="entry name" value="Sig_transdc_His_kin-like_C"/>
</dbReference>
<dbReference type="CDD" id="cd16922">
    <property type="entry name" value="HATPase_EvgS-ArcB-TorS-like"/>
    <property type="match status" value="1"/>
</dbReference>
<feature type="modified residue" description="4-aspartylphosphate" evidence="11">
    <location>
        <position position="56"/>
    </location>
</feature>
<dbReference type="PANTHER" id="PTHR45339:SF1">
    <property type="entry name" value="HYBRID SIGNAL TRANSDUCTION HISTIDINE KINASE J"/>
    <property type="match status" value="1"/>
</dbReference>
<evidence type="ECO:0000256" key="5">
    <source>
        <dbReference type="ARBA" id="ARBA00022741"/>
    </source>
</evidence>
<dbReference type="Pfam" id="PF00512">
    <property type="entry name" value="HisKA"/>
    <property type="match status" value="1"/>
</dbReference>
<keyword evidence="6" id="KW-0418">Kinase</keyword>
<dbReference type="InterPro" id="IPR036890">
    <property type="entry name" value="HATPase_C_sf"/>
</dbReference>
<keyword evidence="15" id="KW-1185">Reference proteome</keyword>
<evidence type="ECO:0000313" key="14">
    <source>
        <dbReference type="EMBL" id="SLM32152.1"/>
    </source>
</evidence>
<dbReference type="InterPro" id="IPR001789">
    <property type="entry name" value="Sig_transdc_resp-reg_receiver"/>
</dbReference>
<protein>
    <recommendedName>
        <fullName evidence="10">Sensory/regulatory protein RpfC</fullName>
        <ecNumber evidence="2">2.7.13.3</ecNumber>
    </recommendedName>
</protein>
<dbReference type="CDD" id="cd00082">
    <property type="entry name" value="HisKA"/>
    <property type="match status" value="1"/>
</dbReference>
<dbReference type="EMBL" id="FWEV01000303">
    <property type="protein sequence ID" value="SLM32152.1"/>
    <property type="molecule type" value="Genomic_DNA"/>
</dbReference>
<dbReference type="InterPro" id="IPR011006">
    <property type="entry name" value="CheY-like_superfamily"/>
</dbReference>
<feature type="domain" description="Histidine kinase" evidence="12">
    <location>
        <begin position="145"/>
        <end position="366"/>
    </location>
</feature>
<dbReference type="SUPFAM" id="SSF47384">
    <property type="entry name" value="Homodimeric domain of signal transducing histidine kinase"/>
    <property type="match status" value="1"/>
</dbReference>
<evidence type="ECO:0000256" key="8">
    <source>
        <dbReference type="ARBA" id="ARBA00023012"/>
    </source>
</evidence>
<dbReference type="FunFam" id="1.10.287.130:FF:000002">
    <property type="entry name" value="Two-component osmosensing histidine kinase"/>
    <property type="match status" value="1"/>
</dbReference>
<dbReference type="FunFam" id="3.30.565.10:FF:000010">
    <property type="entry name" value="Sensor histidine kinase RcsC"/>
    <property type="match status" value="1"/>
</dbReference>
<dbReference type="EC" id="2.7.13.3" evidence="2"/>
<comment type="subunit">
    <text evidence="9">At low DSF concentrations, interacts with RpfF.</text>
</comment>
<dbReference type="SMART" id="SM00388">
    <property type="entry name" value="HisKA"/>
    <property type="match status" value="1"/>
</dbReference>
<dbReference type="RefSeq" id="WP_080798004.1">
    <property type="nucleotide sequence ID" value="NZ_LT828540.1"/>
</dbReference>
<keyword evidence="4" id="KW-0808">Transferase</keyword>
<evidence type="ECO:0000313" key="15">
    <source>
        <dbReference type="Proteomes" id="UP000191931"/>
    </source>
</evidence>
<dbReference type="STRING" id="1246637.MTBBW1_60052"/>
<evidence type="ECO:0000256" key="10">
    <source>
        <dbReference type="ARBA" id="ARBA00068150"/>
    </source>
</evidence>
<evidence type="ECO:0000256" key="2">
    <source>
        <dbReference type="ARBA" id="ARBA00012438"/>
    </source>
</evidence>
<reference evidence="14 15" key="1">
    <citation type="submission" date="2017-03" db="EMBL/GenBank/DDBJ databases">
        <authorList>
            <person name="Afonso C.L."/>
            <person name="Miller P.J."/>
            <person name="Scott M.A."/>
            <person name="Spackman E."/>
            <person name="Goraichik I."/>
            <person name="Dimitrov K.M."/>
            <person name="Suarez D.L."/>
            <person name="Swayne D.E."/>
        </authorList>
    </citation>
    <scope>NUCLEOTIDE SEQUENCE [LARGE SCALE GENOMIC DNA]</scope>
    <source>
        <strain evidence="14">PRJEB14757</strain>
    </source>
</reference>
<dbReference type="InterPro" id="IPR005467">
    <property type="entry name" value="His_kinase_dom"/>
</dbReference>
<keyword evidence="8" id="KW-0902">Two-component regulatory system</keyword>
<keyword evidence="5" id="KW-0547">Nucleotide-binding</keyword>
<dbReference type="PROSITE" id="PS50109">
    <property type="entry name" value="HIS_KIN"/>
    <property type="match status" value="1"/>
</dbReference>
<feature type="domain" description="Response regulatory" evidence="13">
    <location>
        <begin position="8"/>
        <end position="123"/>
    </location>
</feature>
<dbReference type="CDD" id="cd19920">
    <property type="entry name" value="REC_PA4781-like"/>
    <property type="match status" value="1"/>
</dbReference>
<dbReference type="SUPFAM" id="SSF52172">
    <property type="entry name" value="CheY-like"/>
    <property type="match status" value="2"/>
</dbReference>
<dbReference type="SUPFAM" id="SSF55874">
    <property type="entry name" value="ATPase domain of HSP90 chaperone/DNA topoisomerase II/histidine kinase"/>
    <property type="match status" value="1"/>
</dbReference>
<dbReference type="GO" id="GO:0000155">
    <property type="term" value="F:phosphorelay sensor kinase activity"/>
    <property type="evidence" value="ECO:0007669"/>
    <property type="project" value="InterPro"/>
</dbReference>
<evidence type="ECO:0000256" key="4">
    <source>
        <dbReference type="ARBA" id="ARBA00022679"/>
    </source>
</evidence>
<dbReference type="CDD" id="cd17546">
    <property type="entry name" value="REC_hyHK_CKI1_RcsC-like"/>
    <property type="match status" value="1"/>
</dbReference>
<evidence type="ECO:0000259" key="13">
    <source>
        <dbReference type="PROSITE" id="PS50110"/>
    </source>
</evidence>
<evidence type="ECO:0000256" key="7">
    <source>
        <dbReference type="ARBA" id="ARBA00022840"/>
    </source>
</evidence>
<dbReference type="SMART" id="SM00448">
    <property type="entry name" value="REC"/>
    <property type="match status" value="2"/>
</dbReference>
<accession>A0A1W1HIE0</accession>
<organism evidence="14 15">
    <name type="scientific">Desulfamplus magnetovallimortis</name>
    <dbReference type="NCBI Taxonomy" id="1246637"/>
    <lineage>
        <taxon>Bacteria</taxon>
        <taxon>Pseudomonadati</taxon>
        <taxon>Thermodesulfobacteriota</taxon>
        <taxon>Desulfobacteria</taxon>
        <taxon>Desulfobacterales</taxon>
        <taxon>Desulfobacteraceae</taxon>
        <taxon>Desulfamplus</taxon>
    </lineage>
</organism>
<evidence type="ECO:0000256" key="1">
    <source>
        <dbReference type="ARBA" id="ARBA00000085"/>
    </source>
</evidence>
<keyword evidence="7" id="KW-0067">ATP-binding</keyword>
<dbReference type="SMART" id="SM00387">
    <property type="entry name" value="HATPase_c"/>
    <property type="match status" value="1"/>
</dbReference>
<dbReference type="Gene3D" id="1.10.287.130">
    <property type="match status" value="1"/>
</dbReference>
<evidence type="ECO:0000256" key="9">
    <source>
        <dbReference type="ARBA" id="ARBA00064003"/>
    </source>
</evidence>
<feature type="domain" description="Response regulatory" evidence="13">
    <location>
        <begin position="546"/>
        <end position="687"/>
    </location>
</feature>
<dbReference type="PRINTS" id="PR00344">
    <property type="entry name" value="BCTRLSENSOR"/>
</dbReference>
<keyword evidence="3 11" id="KW-0597">Phosphoprotein</keyword>
<dbReference type="PROSITE" id="PS50110">
    <property type="entry name" value="RESPONSE_REGULATORY"/>
    <property type="match status" value="2"/>
</dbReference>
<dbReference type="Proteomes" id="UP000191931">
    <property type="component" value="Unassembled WGS sequence"/>
</dbReference>
<comment type="catalytic activity">
    <reaction evidence="1">
        <text>ATP + protein L-histidine = ADP + protein N-phospho-L-histidine.</text>
        <dbReference type="EC" id="2.7.13.3"/>
    </reaction>
</comment>
<dbReference type="AlphaFoldDB" id="A0A1W1HIE0"/>
<proteinExistence type="predicted"/>